<feature type="compositionally biased region" description="Basic and acidic residues" evidence="1">
    <location>
        <begin position="112"/>
        <end position="124"/>
    </location>
</feature>
<dbReference type="Proteomes" id="UP000008021">
    <property type="component" value="Chromosome 3"/>
</dbReference>
<proteinExistence type="predicted"/>
<reference evidence="2" key="1">
    <citation type="submission" date="2015-04" db="UniProtKB">
        <authorList>
            <consortium name="EnsemblPlants"/>
        </authorList>
    </citation>
    <scope>IDENTIFICATION</scope>
</reference>
<dbReference type="Gramene" id="OMERI03G12080.1">
    <property type="protein sequence ID" value="OMERI03G12080.1"/>
    <property type="gene ID" value="OMERI03G12080"/>
</dbReference>
<dbReference type="HOGENOM" id="CLU_1162674_0_0_1"/>
<feature type="compositionally biased region" description="Basic and acidic residues" evidence="1">
    <location>
        <begin position="45"/>
        <end position="54"/>
    </location>
</feature>
<evidence type="ECO:0000313" key="2">
    <source>
        <dbReference type="EnsemblPlants" id="OMERI03G12080.1"/>
    </source>
</evidence>
<name>A0A0E0CYX9_9ORYZ</name>
<keyword evidence="3" id="KW-1185">Reference proteome</keyword>
<feature type="compositionally biased region" description="Low complexity" evidence="1">
    <location>
        <begin position="26"/>
        <end position="38"/>
    </location>
</feature>
<dbReference type="EnsemblPlants" id="OMERI03G12080.1">
    <property type="protein sequence ID" value="OMERI03G12080.1"/>
    <property type="gene ID" value="OMERI03G12080"/>
</dbReference>
<dbReference type="AlphaFoldDB" id="A0A0E0CYX9"/>
<feature type="region of interest" description="Disordered" evidence="1">
    <location>
        <begin position="89"/>
        <end position="219"/>
    </location>
</feature>
<accession>A0A0E0CYX9</accession>
<evidence type="ECO:0000313" key="3">
    <source>
        <dbReference type="Proteomes" id="UP000008021"/>
    </source>
</evidence>
<protein>
    <submittedName>
        <fullName evidence="2">Uncharacterized protein</fullName>
    </submittedName>
</protein>
<feature type="region of interest" description="Disordered" evidence="1">
    <location>
        <begin position="25"/>
        <end position="54"/>
    </location>
</feature>
<evidence type="ECO:0000256" key="1">
    <source>
        <dbReference type="SAM" id="MobiDB-lite"/>
    </source>
</evidence>
<feature type="compositionally biased region" description="Basic residues" evidence="1">
    <location>
        <begin position="139"/>
        <end position="151"/>
    </location>
</feature>
<organism evidence="2">
    <name type="scientific">Oryza meridionalis</name>
    <dbReference type="NCBI Taxonomy" id="40149"/>
    <lineage>
        <taxon>Eukaryota</taxon>
        <taxon>Viridiplantae</taxon>
        <taxon>Streptophyta</taxon>
        <taxon>Embryophyta</taxon>
        <taxon>Tracheophyta</taxon>
        <taxon>Spermatophyta</taxon>
        <taxon>Magnoliopsida</taxon>
        <taxon>Liliopsida</taxon>
        <taxon>Poales</taxon>
        <taxon>Poaceae</taxon>
        <taxon>BOP clade</taxon>
        <taxon>Oryzoideae</taxon>
        <taxon>Oryzeae</taxon>
        <taxon>Oryzinae</taxon>
        <taxon>Oryza</taxon>
    </lineage>
</organism>
<sequence>MDGSRLPVVPAIRVGSQLHLAAAYTAPGAGRRGSSGAAGPPPALGRREGRRQEALPRNILLNEGIRAWMAAQDQPHENLIFPEELVVTKKPPVLLGGPGRPEPHEGRRRRRDRPEGGRGHRRPEAAVARATEPGERGAGPRRARPPARRAPVRPLAPTSGKKDPQAPISGEHGGVVSTCRCMDIGARMPSKKPRSVGVIGDGRPAKDGGEDRLKGWVPW</sequence>
<dbReference type="STRING" id="40149.A0A0E0CYX9"/>
<feature type="compositionally biased region" description="Basic and acidic residues" evidence="1">
    <location>
        <begin position="203"/>
        <end position="219"/>
    </location>
</feature>
<reference evidence="2" key="2">
    <citation type="submission" date="2018-05" db="EMBL/GenBank/DDBJ databases">
        <title>OmerRS3 (Oryza meridionalis Reference Sequence Version 3).</title>
        <authorList>
            <person name="Zhang J."/>
            <person name="Kudrna D."/>
            <person name="Lee S."/>
            <person name="Talag J."/>
            <person name="Welchert J."/>
            <person name="Wing R.A."/>
        </authorList>
    </citation>
    <scope>NUCLEOTIDE SEQUENCE [LARGE SCALE GENOMIC DNA]</scope>
    <source>
        <strain evidence="2">cv. OR44</strain>
    </source>
</reference>